<dbReference type="EMBL" id="MHQI01000030">
    <property type="protein sequence ID" value="OGZ99954.1"/>
    <property type="molecule type" value="Genomic_DNA"/>
</dbReference>
<dbReference type="GO" id="GO:0016810">
    <property type="term" value="F:hydrolase activity, acting on carbon-nitrogen (but not peptide) bonds"/>
    <property type="evidence" value="ECO:0007669"/>
    <property type="project" value="InterPro"/>
</dbReference>
<dbReference type="Gene3D" id="3.20.20.370">
    <property type="entry name" value="Glycoside hydrolase/deacetylase"/>
    <property type="match status" value="1"/>
</dbReference>
<reference evidence="4 5" key="1">
    <citation type="journal article" date="2016" name="Nat. Commun.">
        <title>Thousands of microbial genomes shed light on interconnected biogeochemical processes in an aquifer system.</title>
        <authorList>
            <person name="Anantharaman K."/>
            <person name="Brown C.T."/>
            <person name="Hug L.A."/>
            <person name="Sharon I."/>
            <person name="Castelle C.J."/>
            <person name="Probst A.J."/>
            <person name="Thomas B.C."/>
            <person name="Singh A."/>
            <person name="Wilkins M.J."/>
            <person name="Karaoz U."/>
            <person name="Brodie E.L."/>
            <person name="Williams K.H."/>
            <person name="Hubbard S.S."/>
            <person name="Banfield J.F."/>
        </authorList>
    </citation>
    <scope>NUCLEOTIDE SEQUENCE [LARGE SCALE GENOMIC DNA]</scope>
</reference>
<comment type="caution">
    <text evidence="4">The sequence shown here is derived from an EMBL/GenBank/DDBJ whole genome shotgun (WGS) entry which is preliminary data.</text>
</comment>
<dbReference type="InterPro" id="IPR011330">
    <property type="entry name" value="Glyco_hydro/deAcase_b/a-brl"/>
</dbReference>
<evidence type="ECO:0000256" key="1">
    <source>
        <dbReference type="ARBA" id="ARBA00004613"/>
    </source>
</evidence>
<evidence type="ECO:0000313" key="5">
    <source>
        <dbReference type="Proteomes" id="UP000179023"/>
    </source>
</evidence>
<accession>A0A1G2KKJ5</accession>
<dbReference type="STRING" id="1802270.A3C07_02905"/>
<keyword evidence="2" id="KW-0732">Signal</keyword>
<dbReference type="GO" id="GO:0005576">
    <property type="term" value="C:extracellular region"/>
    <property type="evidence" value="ECO:0007669"/>
    <property type="project" value="UniProtKB-SubCell"/>
</dbReference>
<sequence>MKYFFRRIIIGVLWAWHLLAVLAGQKPHAVVLMYHSVSESGWFFSVSPEEFDRQMRYIKEYYTPVRLRDIVDFLDPVRSQTPKASADAHVYPVRDFISNGAGRTSNGVEGKRPLPNRAVAVTFDDGYKDFETHALPILERYGIPATVFVTVGEVDRKEMGNYLPLLGWDGIRDIGKSNLVEIGSHALTHKKLTRLPPEDAKNEIVSSGIIIERKTRLRPQFFAYPKGSFNDTIMDMVARAGYRGAVSATHLLAAAETNRFAIPRIQIDRSTSFFEFRAKLTNASDWYYWLWSIKEKSLRLFLS</sequence>
<dbReference type="CDD" id="cd10918">
    <property type="entry name" value="CE4_NodB_like_5s_6s"/>
    <property type="match status" value="1"/>
</dbReference>
<gene>
    <name evidence="4" type="ORF">A3C07_02905</name>
</gene>
<comment type="subcellular location">
    <subcellularLocation>
        <location evidence="1">Secreted</location>
    </subcellularLocation>
</comment>
<dbReference type="SUPFAM" id="SSF88713">
    <property type="entry name" value="Glycoside hydrolase/deacetylase"/>
    <property type="match status" value="1"/>
</dbReference>
<dbReference type="InterPro" id="IPR051398">
    <property type="entry name" value="Polysacch_Deacetylase"/>
</dbReference>
<name>A0A1G2KKJ5_9BACT</name>
<proteinExistence type="predicted"/>
<dbReference type="AlphaFoldDB" id="A0A1G2KKJ5"/>
<organism evidence="4 5">
    <name type="scientific">Candidatus Sungbacteria bacterium RIFCSPHIGHO2_02_FULL_47_11</name>
    <dbReference type="NCBI Taxonomy" id="1802270"/>
    <lineage>
        <taxon>Bacteria</taxon>
        <taxon>Candidatus Sungiibacteriota</taxon>
    </lineage>
</organism>
<dbReference type="PROSITE" id="PS51677">
    <property type="entry name" value="NODB"/>
    <property type="match status" value="1"/>
</dbReference>
<dbReference type="InterPro" id="IPR002509">
    <property type="entry name" value="NODB_dom"/>
</dbReference>
<dbReference type="Proteomes" id="UP000179023">
    <property type="component" value="Unassembled WGS sequence"/>
</dbReference>
<dbReference type="GO" id="GO:0005975">
    <property type="term" value="P:carbohydrate metabolic process"/>
    <property type="evidence" value="ECO:0007669"/>
    <property type="project" value="InterPro"/>
</dbReference>
<evidence type="ECO:0000256" key="2">
    <source>
        <dbReference type="ARBA" id="ARBA00022729"/>
    </source>
</evidence>
<evidence type="ECO:0000259" key="3">
    <source>
        <dbReference type="PROSITE" id="PS51677"/>
    </source>
</evidence>
<dbReference type="PANTHER" id="PTHR34216:SF3">
    <property type="entry name" value="POLY-BETA-1,6-N-ACETYL-D-GLUCOSAMINE N-DEACETYLASE"/>
    <property type="match status" value="1"/>
</dbReference>
<feature type="domain" description="NodB homology" evidence="3">
    <location>
        <begin position="117"/>
        <end position="303"/>
    </location>
</feature>
<evidence type="ECO:0000313" key="4">
    <source>
        <dbReference type="EMBL" id="OGZ99954.1"/>
    </source>
</evidence>
<dbReference type="Pfam" id="PF01522">
    <property type="entry name" value="Polysacc_deac_1"/>
    <property type="match status" value="1"/>
</dbReference>
<protein>
    <recommendedName>
        <fullName evidence="3">NodB homology domain-containing protein</fullName>
    </recommendedName>
</protein>
<dbReference type="PANTHER" id="PTHR34216">
    <property type="match status" value="1"/>
</dbReference>